<organism evidence="1 2">
    <name type="scientific">Flavobacterium aquatile LMG 4008 = ATCC 11947</name>
    <dbReference type="NCBI Taxonomy" id="1453498"/>
    <lineage>
        <taxon>Bacteria</taxon>
        <taxon>Pseudomonadati</taxon>
        <taxon>Bacteroidota</taxon>
        <taxon>Flavobacteriia</taxon>
        <taxon>Flavobacteriales</taxon>
        <taxon>Flavobacteriaceae</taxon>
        <taxon>Flavobacterium</taxon>
    </lineage>
</organism>
<dbReference type="RefSeq" id="WP_035125483.1">
    <property type="nucleotide sequence ID" value="NZ_JRHH01000003.1"/>
</dbReference>
<dbReference type="EMBL" id="JRHH01000003">
    <property type="protein sequence ID" value="KGD67909.1"/>
    <property type="molecule type" value="Genomic_DNA"/>
</dbReference>
<dbReference type="Proteomes" id="UP000029554">
    <property type="component" value="Unassembled WGS sequence"/>
</dbReference>
<evidence type="ECO:0000313" key="2">
    <source>
        <dbReference type="Proteomes" id="UP000029554"/>
    </source>
</evidence>
<gene>
    <name evidence="1" type="ORF">LG45_06260</name>
</gene>
<sequence>MIDSVKFQIVEKDKFENFIVSSKIIDLMTFINLFTGEISSYPKRGKYKNLDVSITLINAYINGSLHKFRNLILFDEDQNYNDFSFCQVKEVISYLTKKLKIENSTSLTNLEFGINIDVSKNPQDIIDYNLMMYRNKHHYRDDKFGGKGDFKEFRTTDFYIKIYNKSKQYHLKKHRLRIELKIIKKRYIQNLGIFKLEDLNEIEVIYRLYERLLKEFNELTIVDEFYLLNLPKEDKANLVKFTNPNYWKHLKKEESLKVFNRVKRDFNLLVEKHNLNKTKKEILENLESKFQELLNDCDENLLLLNIA</sequence>
<evidence type="ECO:0000313" key="1">
    <source>
        <dbReference type="EMBL" id="KGD67909.1"/>
    </source>
</evidence>
<reference evidence="1 2" key="1">
    <citation type="submission" date="2014-09" db="EMBL/GenBank/DDBJ databases">
        <title>Whole Genome Shotgun of Flavobacterium aquatile LMG 4008.</title>
        <authorList>
            <person name="Gale A.N."/>
            <person name="Pipes S.E."/>
            <person name="Newman J.D."/>
        </authorList>
    </citation>
    <scope>NUCLEOTIDE SEQUENCE [LARGE SCALE GENOMIC DNA]</scope>
    <source>
        <strain evidence="1 2">LMG 4008</strain>
    </source>
</reference>
<dbReference type="AlphaFoldDB" id="A0A095SU39"/>
<protein>
    <submittedName>
        <fullName evidence="1">Uncharacterized protein</fullName>
    </submittedName>
</protein>
<name>A0A095SU39_9FLAO</name>
<dbReference type="STRING" id="1453498.LG45_06260"/>
<dbReference type="eggNOG" id="ENOG5032C43">
    <property type="taxonomic scope" value="Bacteria"/>
</dbReference>
<proteinExistence type="predicted"/>
<accession>A0A095SU39</accession>
<comment type="caution">
    <text evidence="1">The sequence shown here is derived from an EMBL/GenBank/DDBJ whole genome shotgun (WGS) entry which is preliminary data.</text>
</comment>
<keyword evidence="2" id="KW-1185">Reference proteome</keyword>